<dbReference type="EMBL" id="JBJUIK010000017">
    <property type="protein sequence ID" value="KAL3498058.1"/>
    <property type="molecule type" value="Genomic_DNA"/>
</dbReference>
<reference evidence="1 2" key="1">
    <citation type="submission" date="2024-11" db="EMBL/GenBank/DDBJ databases">
        <title>A near-complete genome assembly of Cinchona calisaya.</title>
        <authorList>
            <person name="Lian D.C."/>
            <person name="Zhao X.W."/>
            <person name="Wei L."/>
        </authorList>
    </citation>
    <scope>NUCLEOTIDE SEQUENCE [LARGE SCALE GENOMIC DNA]</scope>
    <source>
        <tissue evidence="1">Nenye</tissue>
    </source>
</reference>
<proteinExistence type="predicted"/>
<accession>A0ABD2XSX9</accession>
<dbReference type="Proteomes" id="UP001630127">
    <property type="component" value="Unassembled WGS sequence"/>
</dbReference>
<gene>
    <name evidence="1" type="ORF">ACH5RR_040790</name>
</gene>
<sequence length="99" mass="11480">MVKGKEAKQIVLDDKFWNSCLILVRIMGSLIQLLRVCYADEKPSMGYVYEGMEKAIEEFWVVEGELIGELDFEELEAELEELLVDDEGECSNSQKFEFF</sequence>
<evidence type="ECO:0000313" key="1">
    <source>
        <dbReference type="EMBL" id="KAL3498058.1"/>
    </source>
</evidence>
<organism evidence="1 2">
    <name type="scientific">Cinchona calisaya</name>
    <dbReference type="NCBI Taxonomy" id="153742"/>
    <lineage>
        <taxon>Eukaryota</taxon>
        <taxon>Viridiplantae</taxon>
        <taxon>Streptophyta</taxon>
        <taxon>Embryophyta</taxon>
        <taxon>Tracheophyta</taxon>
        <taxon>Spermatophyta</taxon>
        <taxon>Magnoliopsida</taxon>
        <taxon>eudicotyledons</taxon>
        <taxon>Gunneridae</taxon>
        <taxon>Pentapetalae</taxon>
        <taxon>asterids</taxon>
        <taxon>lamiids</taxon>
        <taxon>Gentianales</taxon>
        <taxon>Rubiaceae</taxon>
        <taxon>Cinchonoideae</taxon>
        <taxon>Cinchoneae</taxon>
        <taxon>Cinchona</taxon>
    </lineage>
</organism>
<dbReference type="AlphaFoldDB" id="A0ABD2XSX9"/>
<evidence type="ECO:0000313" key="2">
    <source>
        <dbReference type="Proteomes" id="UP001630127"/>
    </source>
</evidence>
<keyword evidence="2" id="KW-1185">Reference proteome</keyword>
<comment type="caution">
    <text evidence="1">The sequence shown here is derived from an EMBL/GenBank/DDBJ whole genome shotgun (WGS) entry which is preliminary data.</text>
</comment>
<protein>
    <submittedName>
        <fullName evidence="1">Uncharacterized protein</fullName>
    </submittedName>
</protein>
<name>A0ABD2XSX9_9GENT</name>